<dbReference type="EMBL" id="CP002062">
    <property type="protein sequence ID" value="ADJ14010.1"/>
    <property type="molecule type" value="Genomic_DNA"/>
</dbReference>
<name>D8J7B5_HALJB</name>
<evidence type="ECO:0000313" key="5">
    <source>
        <dbReference type="Proteomes" id="UP000011645"/>
    </source>
</evidence>
<dbReference type="eggNOG" id="ENOG502N5E5">
    <property type="taxonomic scope" value="Archaea"/>
</dbReference>
<evidence type="ECO:0000313" key="2">
    <source>
        <dbReference type="EMBL" id="ADJ14010.1"/>
    </source>
</evidence>
<keyword evidence="5" id="KW-1185">Reference proteome</keyword>
<dbReference type="HOGENOM" id="CLU_2550110_0_0_2"/>
<evidence type="ECO:0000256" key="1">
    <source>
        <dbReference type="SAM" id="Phobius"/>
    </source>
</evidence>
<reference evidence="3 5" key="2">
    <citation type="journal article" date="2014" name="PLoS Genet.">
        <title>Phylogenetically driven sequencing of extremely halophilic archaea reveals strategies for static and dynamic osmo-response.</title>
        <authorList>
            <person name="Becker E.A."/>
            <person name="Seitzer P.M."/>
            <person name="Tritt A."/>
            <person name="Larsen D."/>
            <person name="Krusor M."/>
            <person name="Yao A.I."/>
            <person name="Wu D."/>
            <person name="Madern D."/>
            <person name="Eisen J.A."/>
            <person name="Darling A.E."/>
            <person name="Facciotti M.T."/>
        </authorList>
    </citation>
    <scope>NUCLEOTIDE SEQUENCE [LARGE SCALE GENOMIC DNA]</scope>
    <source>
        <strain evidence="3">B3</strain>
        <strain evidence="5">DSM 18796 / CECT 7217 / JCM 14584 / KCTC 4019 / B3</strain>
    </source>
</reference>
<dbReference type="RefSeq" id="WP_008418105.1">
    <property type="nucleotide sequence ID" value="NC_014297.1"/>
</dbReference>
<dbReference type="AlphaFoldDB" id="D8J7B5"/>
<feature type="transmembrane region" description="Helical" evidence="1">
    <location>
        <begin position="35"/>
        <end position="53"/>
    </location>
</feature>
<dbReference type="PATRIC" id="fig|795797.18.peg.616"/>
<dbReference type="GeneID" id="9418417"/>
<protein>
    <submittedName>
        <fullName evidence="2">Uncharacterized protein</fullName>
    </submittedName>
</protein>
<evidence type="ECO:0000313" key="4">
    <source>
        <dbReference type="Proteomes" id="UP000000390"/>
    </source>
</evidence>
<keyword evidence="1" id="KW-0472">Membrane</keyword>
<proteinExistence type="predicted"/>
<dbReference type="OrthoDB" id="265734at2157"/>
<dbReference type="Proteomes" id="UP000000390">
    <property type="component" value="Chromosome"/>
</dbReference>
<dbReference type="EMBL" id="AOHV01000042">
    <property type="protein sequence ID" value="ELY33944.1"/>
    <property type="molecule type" value="Genomic_DNA"/>
</dbReference>
<gene>
    <name evidence="2" type="ordered locus">HacjB3_03085</name>
    <name evidence="3" type="ORF">C497_16222</name>
</gene>
<feature type="transmembrane region" description="Helical" evidence="1">
    <location>
        <begin position="7"/>
        <end position="29"/>
    </location>
</feature>
<dbReference type="KEGG" id="hje:HacjB3_03085"/>
<reference evidence="2 4" key="1">
    <citation type="journal article" date="2010" name="J. Bacteriol.">
        <title>Complete genome sequence of Halalkalicoccus jeotgali B3(T), an extremely halophilic archaeon.</title>
        <authorList>
            <person name="Roh S.W."/>
            <person name="Nam Y.D."/>
            <person name="Nam S.H."/>
            <person name="Choi S.H."/>
            <person name="Park H.S."/>
            <person name="Bae J.W."/>
        </authorList>
    </citation>
    <scope>NUCLEOTIDE SEQUENCE [LARGE SCALE GENOMIC DNA]</scope>
    <source>
        <strain evidence="2">B3</strain>
        <strain evidence="4">DSM 18796 / CECT 7217 / JCM 14584 / KCTC 4019 / B3</strain>
    </source>
</reference>
<feature type="transmembrane region" description="Helical" evidence="1">
    <location>
        <begin position="60"/>
        <end position="80"/>
    </location>
</feature>
<keyword evidence="1" id="KW-0812">Transmembrane</keyword>
<organism evidence="2 4">
    <name type="scientific">Halalkalicoccus jeotgali (strain DSM 18796 / CECT 7217 / JCM 14584 / KCTC 4019 / B3)</name>
    <dbReference type="NCBI Taxonomy" id="795797"/>
    <lineage>
        <taxon>Archaea</taxon>
        <taxon>Methanobacteriati</taxon>
        <taxon>Methanobacteriota</taxon>
        <taxon>Stenosarchaea group</taxon>
        <taxon>Halobacteria</taxon>
        <taxon>Halobacteriales</taxon>
        <taxon>Halococcaceae</taxon>
        <taxon>Halalkalicoccus</taxon>
    </lineage>
</organism>
<keyword evidence="1" id="KW-1133">Transmembrane helix</keyword>
<sequence>MRPDPIAITRFGALGQIGTIALAVIFWSLGLTGGVYATCIAYLVVTIAGIVGIARTESTIVGPLVYPFVLPGLVPLYYFATR</sequence>
<evidence type="ECO:0000313" key="3">
    <source>
        <dbReference type="EMBL" id="ELY33944.1"/>
    </source>
</evidence>
<dbReference type="Proteomes" id="UP000011645">
    <property type="component" value="Unassembled WGS sequence"/>
</dbReference>
<accession>D8J7B5</accession>